<dbReference type="Pfam" id="PF10034">
    <property type="entry name" value="Dpy19"/>
    <property type="match status" value="1"/>
</dbReference>
<dbReference type="PANTHER" id="PTHR31488:SF3">
    <property type="entry name" value="C-MANNOSYLTRANSFERASE DPY19L3"/>
    <property type="match status" value="1"/>
</dbReference>
<keyword evidence="10" id="KW-1185">Reference proteome</keyword>
<dbReference type="CDD" id="cd20177">
    <property type="entry name" value="Dpy19"/>
    <property type="match status" value="1"/>
</dbReference>
<proteinExistence type="inferred from homology"/>
<comment type="similarity">
    <text evidence="2">Belongs to the dpy-19 family.</text>
</comment>
<evidence type="ECO:0000313" key="11">
    <source>
        <dbReference type="RefSeq" id="XP_013785502.1"/>
    </source>
</evidence>
<dbReference type="RefSeq" id="XP_013785502.1">
    <property type="nucleotide sequence ID" value="XM_013930048.2"/>
</dbReference>
<comment type="subcellular location">
    <subcellularLocation>
        <location evidence="1">Membrane</location>
        <topology evidence="1">Multi-pass membrane protein</topology>
    </subcellularLocation>
</comment>
<feature type="compositionally biased region" description="Basic and acidic residues" evidence="8">
    <location>
        <begin position="22"/>
        <end position="32"/>
    </location>
</feature>
<evidence type="ECO:0000256" key="7">
    <source>
        <dbReference type="ARBA" id="ARBA00023136"/>
    </source>
</evidence>
<dbReference type="Proteomes" id="UP000694941">
    <property type="component" value="Unplaced"/>
</dbReference>
<evidence type="ECO:0000256" key="3">
    <source>
        <dbReference type="ARBA" id="ARBA00022676"/>
    </source>
</evidence>
<feature type="transmembrane region" description="Helical" evidence="9">
    <location>
        <begin position="457"/>
        <end position="479"/>
    </location>
</feature>
<keyword evidence="3" id="KW-0328">Glycosyltransferase</keyword>
<evidence type="ECO:0000256" key="6">
    <source>
        <dbReference type="ARBA" id="ARBA00022989"/>
    </source>
</evidence>
<sequence>MDVRRRKGRKDAGHKNERKQHRGEGGRVDNVRYTKQQTCHIKQPDLSELSKEEENRIPASETLKPVQDASFGFWNNLSWILNCTCGCLIGLILACSYSWYMETLHENEYWFTNIGEVEREISFRTEQGLYYSYYKHLINSPSIKKGLQQLMRDNLTECGRTINILNRFNIYQEIILASVFKLFVLNQYIEPIFFYTKSVFALSGFGLGMLYICSWLVNKSWLSAMLTAVIFILNKSDATRVYFTVPLRESFALPFLFAQTTVLCLYIKHTSKHVNLVLVFFFLFSFLFALTWQFSQFILLFETVILFFLCIVKLIPAEKVLKLLFIMYFAVLCVVFLQFGQKMLLGAFVTSFIPVASFYIWLRYARTQHQGQKHVSLFAVISLIVCVFGLSLGLNWLIRFSIGINSDTHIFKYFQDRIFYAESKDFEAKLYTCNPGFYFIDTEFFWRLTGNFLFPSYLITIFLVSHAGTFYFCKIISFIKKTHENYRMLDFSAWLTKRPEIIFISLFSILLGFLACFILRMKFLWVPYMCVLAPLVFSDLQIWSLNDSKSLRFLLVKSASMIIKVSFVGIVCYKLYNTVQEEMIDLKEFWDPDTVELMEWIKTKTPSGAVFAGSMQLMAGVKLCTGRPITNHPHFEDKWLRERTKQVYQIYSRRDPEYVHHLLEDIGASYIILEDSICLAPPRDGCTLPEIMDIHNKNSYDYFLGKSSIETSQSLFCDAVRYLKPPYSKYFALVFQNKTFRVYTVLHTKKQ</sequence>
<reference evidence="11 12" key="1">
    <citation type="submission" date="2025-05" db="UniProtKB">
        <authorList>
            <consortium name="RefSeq"/>
        </authorList>
    </citation>
    <scope>IDENTIFICATION</scope>
    <source>
        <tissue evidence="11 12">Muscle</tissue>
    </source>
</reference>
<name>A0ABM1BNE2_LIMPO</name>
<evidence type="ECO:0000313" key="10">
    <source>
        <dbReference type="Proteomes" id="UP000694941"/>
    </source>
</evidence>
<dbReference type="RefSeq" id="XP_022253801.1">
    <property type="nucleotide sequence ID" value="XM_022398093.1"/>
</dbReference>
<evidence type="ECO:0000256" key="8">
    <source>
        <dbReference type="SAM" id="MobiDB-lite"/>
    </source>
</evidence>
<feature type="transmembrane region" description="Helical" evidence="9">
    <location>
        <begin position="274"/>
        <end position="292"/>
    </location>
</feature>
<organism evidence="10 11">
    <name type="scientific">Limulus polyphemus</name>
    <name type="common">Atlantic horseshoe crab</name>
    <dbReference type="NCBI Taxonomy" id="6850"/>
    <lineage>
        <taxon>Eukaryota</taxon>
        <taxon>Metazoa</taxon>
        <taxon>Ecdysozoa</taxon>
        <taxon>Arthropoda</taxon>
        <taxon>Chelicerata</taxon>
        <taxon>Merostomata</taxon>
        <taxon>Xiphosura</taxon>
        <taxon>Limulidae</taxon>
        <taxon>Limulus</taxon>
    </lineage>
</organism>
<feature type="transmembrane region" description="Helical" evidence="9">
    <location>
        <begin position="79"/>
        <end position="100"/>
    </location>
</feature>
<dbReference type="InterPro" id="IPR047462">
    <property type="entry name" value="Dpy19"/>
</dbReference>
<accession>A0ABM1BNE2</accession>
<feature type="transmembrane region" description="Helical" evidence="9">
    <location>
        <begin position="500"/>
        <end position="519"/>
    </location>
</feature>
<evidence type="ECO:0000256" key="4">
    <source>
        <dbReference type="ARBA" id="ARBA00022679"/>
    </source>
</evidence>
<evidence type="ECO:0000256" key="5">
    <source>
        <dbReference type="ARBA" id="ARBA00022692"/>
    </source>
</evidence>
<feature type="transmembrane region" description="Helical" evidence="9">
    <location>
        <begin position="343"/>
        <end position="362"/>
    </location>
</feature>
<evidence type="ECO:0000313" key="12">
    <source>
        <dbReference type="RefSeq" id="XP_022253801.1"/>
    </source>
</evidence>
<dbReference type="PANTHER" id="PTHR31488">
    <property type="entry name" value="DPY-19-LIKE 1, LIKE (H. SAPIENS)"/>
    <property type="match status" value="1"/>
</dbReference>
<keyword evidence="4" id="KW-0808">Transferase</keyword>
<evidence type="ECO:0000256" key="1">
    <source>
        <dbReference type="ARBA" id="ARBA00004141"/>
    </source>
</evidence>
<evidence type="ECO:0000256" key="2">
    <source>
        <dbReference type="ARBA" id="ARBA00008744"/>
    </source>
</evidence>
<gene>
    <name evidence="11 12" type="primary">LOC106469552</name>
</gene>
<protein>
    <submittedName>
        <fullName evidence="11 12">Probable C-mannosyltransferase DPY19L3</fullName>
    </submittedName>
</protein>
<keyword evidence="6 9" id="KW-1133">Transmembrane helix</keyword>
<evidence type="ECO:0000256" key="9">
    <source>
        <dbReference type="SAM" id="Phobius"/>
    </source>
</evidence>
<feature type="transmembrane region" description="Helical" evidence="9">
    <location>
        <begin position="192"/>
        <end position="213"/>
    </location>
</feature>
<keyword evidence="5 9" id="KW-0812">Transmembrane</keyword>
<feature type="transmembrane region" description="Helical" evidence="9">
    <location>
        <begin position="320"/>
        <end position="337"/>
    </location>
</feature>
<dbReference type="GeneID" id="106469552"/>
<feature type="transmembrane region" description="Helical" evidence="9">
    <location>
        <begin position="298"/>
        <end position="315"/>
    </location>
</feature>
<keyword evidence="7 9" id="KW-0472">Membrane</keyword>
<feature type="transmembrane region" description="Helical" evidence="9">
    <location>
        <begin position="374"/>
        <end position="398"/>
    </location>
</feature>
<dbReference type="InterPro" id="IPR018732">
    <property type="entry name" value="Dpy-19/Dpy-19-like"/>
</dbReference>
<feature type="region of interest" description="Disordered" evidence="8">
    <location>
        <begin position="1"/>
        <end position="36"/>
    </location>
</feature>
<feature type="transmembrane region" description="Helical" evidence="9">
    <location>
        <begin position="250"/>
        <end position="267"/>
    </location>
</feature>